<evidence type="ECO:0000313" key="2">
    <source>
        <dbReference type="EMBL" id="RIE16622.1"/>
    </source>
</evidence>
<evidence type="ECO:0008006" key="4">
    <source>
        <dbReference type="Google" id="ProtNLM"/>
    </source>
</evidence>
<dbReference type="AlphaFoldDB" id="A0A398DM06"/>
<feature type="coiled-coil region" evidence="1">
    <location>
        <begin position="65"/>
        <end position="92"/>
    </location>
</feature>
<dbReference type="RefSeq" id="WP_119085850.1">
    <property type="nucleotide sequence ID" value="NZ_QXIY01000025.1"/>
</dbReference>
<protein>
    <recommendedName>
        <fullName evidence="4">ATPase</fullName>
    </recommendedName>
</protein>
<accession>A0A398DM06</accession>
<sequence>MIEEFIQSLQQAEVEAKGVIKVARERVQTIQGDAESSLAEVRASAELSLQRRLDAIDRETDQQMRLAEDQLRRDLKEQLEGLERRAQDHRSVVLDLLLSRLTAR</sequence>
<gene>
    <name evidence="2" type="ORF">SMC1_05865</name>
</gene>
<proteinExistence type="predicted"/>
<dbReference type="Gene3D" id="1.20.5.2950">
    <property type="match status" value="1"/>
</dbReference>
<dbReference type="EMBL" id="QXIY01000025">
    <property type="protein sequence ID" value="RIE16622.1"/>
    <property type="molecule type" value="Genomic_DNA"/>
</dbReference>
<name>A0A398DM06_9BACT</name>
<keyword evidence="1" id="KW-0175">Coiled coil</keyword>
<dbReference type="Proteomes" id="UP000266113">
    <property type="component" value="Unassembled WGS sequence"/>
</dbReference>
<evidence type="ECO:0000256" key="1">
    <source>
        <dbReference type="SAM" id="Coils"/>
    </source>
</evidence>
<dbReference type="OrthoDB" id="9925685at2"/>
<organism evidence="2 3">
    <name type="scientific">Candidatus Cryosericum septentrionale</name>
    <dbReference type="NCBI Taxonomy" id="2290913"/>
    <lineage>
        <taxon>Bacteria</taxon>
        <taxon>Pseudomonadati</taxon>
        <taxon>Caldisericota/Cryosericota group</taxon>
        <taxon>Candidatus Cryosericota</taxon>
        <taxon>Candidatus Cryosericia</taxon>
        <taxon>Candidatus Cryosericales</taxon>
        <taxon>Candidatus Cryosericaceae</taxon>
        <taxon>Candidatus Cryosericum</taxon>
    </lineage>
</organism>
<keyword evidence="3" id="KW-1185">Reference proteome</keyword>
<comment type="caution">
    <text evidence="2">The sequence shown here is derived from an EMBL/GenBank/DDBJ whole genome shotgun (WGS) entry which is preliminary data.</text>
</comment>
<reference evidence="2 3" key="1">
    <citation type="submission" date="2018-09" db="EMBL/GenBank/DDBJ databases">
        <title>Discovery and Ecogenomic Context for Candidatus Cryosericales, a Global Caldiserica Order Active in Thawing Permafrost.</title>
        <authorList>
            <person name="Martinez M.A."/>
            <person name="Woodcroft B.J."/>
            <person name="Ignacio Espinoza J.C."/>
            <person name="Zayed A."/>
            <person name="Singleton C.M."/>
            <person name="Boyd J."/>
            <person name="Li Y.-F."/>
            <person name="Purvine S."/>
            <person name="Maughan H."/>
            <person name="Hodgkins S.B."/>
            <person name="Anderson D."/>
            <person name="Sederholm M."/>
            <person name="Temperton B."/>
            <person name="Saleska S.R."/>
            <person name="Tyson G.W."/>
            <person name="Rich V.I."/>
        </authorList>
    </citation>
    <scope>NUCLEOTIDE SEQUENCE [LARGE SCALE GENOMIC DNA]</scope>
    <source>
        <strain evidence="2 3">SMC1</strain>
    </source>
</reference>
<evidence type="ECO:0000313" key="3">
    <source>
        <dbReference type="Proteomes" id="UP000266113"/>
    </source>
</evidence>